<proteinExistence type="predicted"/>
<gene>
    <name evidence="1" type="ORF">KQI42_00100</name>
</gene>
<name>A0ABS6E2A1_9FIRM</name>
<dbReference type="Proteomes" id="UP000749471">
    <property type="component" value="Unassembled WGS sequence"/>
</dbReference>
<accession>A0ABS6E2A1</accession>
<evidence type="ECO:0000313" key="1">
    <source>
        <dbReference type="EMBL" id="MBU5436389.1"/>
    </source>
</evidence>
<reference evidence="1 2" key="1">
    <citation type="submission" date="2021-06" db="EMBL/GenBank/DDBJ databases">
        <authorList>
            <person name="Sun Q."/>
            <person name="Li D."/>
        </authorList>
    </citation>
    <scope>NUCLEOTIDE SEQUENCE [LARGE SCALE GENOMIC DNA]</scope>
    <source>
        <strain evidence="1 2">MSJ-40</strain>
    </source>
</reference>
<evidence type="ECO:0008006" key="3">
    <source>
        <dbReference type="Google" id="ProtNLM"/>
    </source>
</evidence>
<protein>
    <recommendedName>
        <fullName evidence="3">Transposase</fullName>
    </recommendedName>
</protein>
<keyword evidence="2" id="KW-1185">Reference proteome</keyword>
<comment type="caution">
    <text evidence="1">The sequence shown here is derived from an EMBL/GenBank/DDBJ whole genome shotgun (WGS) entry which is preliminary data.</text>
</comment>
<organism evidence="1 2">
    <name type="scientific">Tissierella simiarum</name>
    <dbReference type="NCBI Taxonomy" id="2841534"/>
    <lineage>
        <taxon>Bacteria</taxon>
        <taxon>Bacillati</taxon>
        <taxon>Bacillota</taxon>
        <taxon>Tissierellia</taxon>
        <taxon>Tissierellales</taxon>
        <taxon>Tissierellaceae</taxon>
        <taxon>Tissierella</taxon>
    </lineage>
</organism>
<evidence type="ECO:0000313" key="2">
    <source>
        <dbReference type="Proteomes" id="UP000749471"/>
    </source>
</evidence>
<sequence>MKIEEHLRKNDMNTYMELSKLYKNENKKEKKIKLGDTIENLMGHDSYQRKGRRIKQRRWG</sequence>
<dbReference type="EMBL" id="JAHLPM010000001">
    <property type="protein sequence ID" value="MBU5436389.1"/>
    <property type="molecule type" value="Genomic_DNA"/>
</dbReference>
<dbReference type="RefSeq" id="WP_216515561.1">
    <property type="nucleotide sequence ID" value="NZ_JAHLPM010000001.1"/>
</dbReference>